<reference evidence="2 3" key="1">
    <citation type="submission" date="2023-03" db="EMBL/GenBank/DDBJ databases">
        <title>Genome insight into feeding habits of ladybird beetles.</title>
        <authorList>
            <person name="Li H.-S."/>
            <person name="Huang Y.-H."/>
            <person name="Pang H."/>
        </authorList>
    </citation>
    <scope>NUCLEOTIDE SEQUENCE [LARGE SCALE GENOMIC DNA]</scope>
    <source>
        <strain evidence="2">SYSU_2023b</strain>
        <tissue evidence="2">Whole body</tissue>
    </source>
</reference>
<evidence type="ECO:0000313" key="2">
    <source>
        <dbReference type="EMBL" id="KAK9891363.1"/>
    </source>
</evidence>
<gene>
    <name evidence="2" type="ORF">WA026_014603</name>
</gene>
<name>A0AAW1VFE0_9CUCU</name>
<proteinExistence type="predicted"/>
<feature type="region of interest" description="Disordered" evidence="1">
    <location>
        <begin position="90"/>
        <end position="111"/>
    </location>
</feature>
<dbReference type="AlphaFoldDB" id="A0AAW1VFE0"/>
<dbReference type="Proteomes" id="UP001431783">
    <property type="component" value="Unassembled WGS sequence"/>
</dbReference>
<protein>
    <submittedName>
        <fullName evidence="2">Uncharacterized protein</fullName>
    </submittedName>
</protein>
<keyword evidence="3" id="KW-1185">Reference proteome</keyword>
<comment type="caution">
    <text evidence="2">The sequence shown here is derived from an EMBL/GenBank/DDBJ whole genome shotgun (WGS) entry which is preliminary data.</text>
</comment>
<evidence type="ECO:0000256" key="1">
    <source>
        <dbReference type="SAM" id="MobiDB-lite"/>
    </source>
</evidence>
<evidence type="ECO:0000313" key="3">
    <source>
        <dbReference type="Proteomes" id="UP001431783"/>
    </source>
</evidence>
<sequence>MGTIDFYQLQEDLKFKDALAICLQVIQKLIENEWRFRLFLALIKVVDGVDRWLPCGNRQVLIRPEGPARLGTCQLPPTHASELSRLVERTEDTDPPTILSQPGAQCSAVAR</sequence>
<dbReference type="EMBL" id="JARQZJ010000128">
    <property type="protein sequence ID" value="KAK9891363.1"/>
    <property type="molecule type" value="Genomic_DNA"/>
</dbReference>
<accession>A0AAW1VFE0</accession>
<organism evidence="2 3">
    <name type="scientific">Henosepilachna vigintioctopunctata</name>
    <dbReference type="NCBI Taxonomy" id="420089"/>
    <lineage>
        <taxon>Eukaryota</taxon>
        <taxon>Metazoa</taxon>
        <taxon>Ecdysozoa</taxon>
        <taxon>Arthropoda</taxon>
        <taxon>Hexapoda</taxon>
        <taxon>Insecta</taxon>
        <taxon>Pterygota</taxon>
        <taxon>Neoptera</taxon>
        <taxon>Endopterygota</taxon>
        <taxon>Coleoptera</taxon>
        <taxon>Polyphaga</taxon>
        <taxon>Cucujiformia</taxon>
        <taxon>Coccinelloidea</taxon>
        <taxon>Coccinellidae</taxon>
        <taxon>Epilachninae</taxon>
        <taxon>Epilachnini</taxon>
        <taxon>Henosepilachna</taxon>
    </lineage>
</organism>